<name>B4ICC4_DROSE</name>
<dbReference type="OMA" id="SDVPMAC"/>
<dbReference type="AlphaFoldDB" id="B4ICC4"/>
<keyword evidence="2" id="KW-0472">Membrane</keyword>
<feature type="region of interest" description="Disordered" evidence="1">
    <location>
        <begin position="65"/>
        <end position="87"/>
    </location>
</feature>
<accession>B4ICC4</accession>
<dbReference type="KEGG" id="dse:6616954"/>
<dbReference type="HOGENOM" id="CLU_2160961_0_0_1"/>
<organism evidence="4">
    <name type="scientific">Drosophila sechellia</name>
    <name type="common">Fruit fly</name>
    <dbReference type="NCBI Taxonomy" id="7238"/>
    <lineage>
        <taxon>Eukaryota</taxon>
        <taxon>Metazoa</taxon>
        <taxon>Ecdysozoa</taxon>
        <taxon>Arthropoda</taxon>
        <taxon>Hexapoda</taxon>
        <taxon>Insecta</taxon>
        <taxon>Pterygota</taxon>
        <taxon>Neoptera</taxon>
        <taxon>Endopterygota</taxon>
        <taxon>Diptera</taxon>
        <taxon>Brachycera</taxon>
        <taxon>Muscomorpha</taxon>
        <taxon>Ephydroidea</taxon>
        <taxon>Drosophilidae</taxon>
        <taxon>Drosophila</taxon>
        <taxon>Sophophora</taxon>
    </lineage>
</organism>
<evidence type="ECO:0000256" key="2">
    <source>
        <dbReference type="SAM" id="Phobius"/>
    </source>
</evidence>
<evidence type="ECO:0000256" key="1">
    <source>
        <dbReference type="SAM" id="MobiDB-lite"/>
    </source>
</evidence>
<dbReference type="PhylomeDB" id="B4ICC4"/>
<reference evidence="3 4" key="1">
    <citation type="journal article" date="2007" name="Nature">
        <title>Evolution of genes and genomes on the Drosophila phylogeny.</title>
        <authorList>
            <consortium name="Drosophila 12 Genomes Consortium"/>
            <person name="Clark A.G."/>
            <person name="Eisen M.B."/>
            <person name="Smith D.R."/>
            <person name="Bergman C.M."/>
            <person name="Oliver B."/>
            <person name="Markow T.A."/>
            <person name="Kaufman T.C."/>
            <person name="Kellis M."/>
            <person name="Gelbart W."/>
            <person name="Iyer V.N."/>
            <person name="Pollard D.A."/>
            <person name="Sackton T.B."/>
            <person name="Larracuente A.M."/>
            <person name="Singh N.D."/>
            <person name="Abad J.P."/>
            <person name="Abt D.N."/>
            <person name="Adryan B."/>
            <person name="Aguade M."/>
            <person name="Akashi H."/>
            <person name="Anderson W.W."/>
            <person name="Aquadro C.F."/>
            <person name="Ardell D.H."/>
            <person name="Arguello R."/>
            <person name="Artieri C.G."/>
            <person name="Barbash D.A."/>
            <person name="Barker D."/>
            <person name="Barsanti P."/>
            <person name="Batterham P."/>
            <person name="Batzoglou S."/>
            <person name="Begun D."/>
            <person name="Bhutkar A."/>
            <person name="Blanco E."/>
            <person name="Bosak S.A."/>
            <person name="Bradley R.K."/>
            <person name="Brand A.D."/>
            <person name="Brent M.R."/>
            <person name="Brooks A.N."/>
            <person name="Brown R.H."/>
            <person name="Butlin R.K."/>
            <person name="Caggese C."/>
            <person name="Calvi B.R."/>
            <person name="Bernardo de Carvalho A."/>
            <person name="Caspi A."/>
            <person name="Castrezana S."/>
            <person name="Celniker S.E."/>
            <person name="Chang J.L."/>
            <person name="Chapple C."/>
            <person name="Chatterji S."/>
            <person name="Chinwalla A."/>
            <person name="Civetta A."/>
            <person name="Clifton S.W."/>
            <person name="Comeron J.M."/>
            <person name="Costello J.C."/>
            <person name="Coyne J.A."/>
            <person name="Daub J."/>
            <person name="David R.G."/>
            <person name="Delcher A.L."/>
            <person name="Delehaunty K."/>
            <person name="Do C.B."/>
            <person name="Ebling H."/>
            <person name="Edwards K."/>
            <person name="Eickbush T."/>
            <person name="Evans J.D."/>
            <person name="Filipski A."/>
            <person name="Findeiss S."/>
            <person name="Freyhult E."/>
            <person name="Fulton L."/>
            <person name="Fulton R."/>
            <person name="Garcia A.C."/>
            <person name="Gardiner A."/>
            <person name="Garfield D.A."/>
            <person name="Garvin B.E."/>
            <person name="Gibson G."/>
            <person name="Gilbert D."/>
            <person name="Gnerre S."/>
            <person name="Godfrey J."/>
            <person name="Good R."/>
            <person name="Gotea V."/>
            <person name="Gravely B."/>
            <person name="Greenberg A.J."/>
            <person name="Griffiths-Jones S."/>
            <person name="Gross S."/>
            <person name="Guigo R."/>
            <person name="Gustafson E.A."/>
            <person name="Haerty W."/>
            <person name="Hahn M.W."/>
            <person name="Halligan D.L."/>
            <person name="Halpern A.L."/>
            <person name="Halter G.M."/>
            <person name="Han M.V."/>
            <person name="Heger A."/>
            <person name="Hillier L."/>
            <person name="Hinrichs A.S."/>
            <person name="Holmes I."/>
            <person name="Hoskins R.A."/>
            <person name="Hubisz M.J."/>
            <person name="Hultmark D."/>
            <person name="Huntley M.A."/>
            <person name="Jaffe D.B."/>
            <person name="Jagadeeshan S."/>
            <person name="Jeck W.R."/>
            <person name="Johnson J."/>
            <person name="Jones C.D."/>
            <person name="Jordan W.C."/>
            <person name="Karpen G.H."/>
            <person name="Kataoka E."/>
            <person name="Keightley P.D."/>
            <person name="Kheradpour P."/>
            <person name="Kirkness E.F."/>
            <person name="Koerich L.B."/>
            <person name="Kristiansen K."/>
            <person name="Kudrna D."/>
            <person name="Kulathinal R.J."/>
            <person name="Kumar S."/>
            <person name="Kwok R."/>
            <person name="Lander E."/>
            <person name="Langley C.H."/>
            <person name="Lapoint R."/>
            <person name="Lazzaro B.P."/>
            <person name="Lee S.J."/>
            <person name="Levesque L."/>
            <person name="Li R."/>
            <person name="Lin C.F."/>
            <person name="Lin M.F."/>
            <person name="Lindblad-Toh K."/>
            <person name="Llopart A."/>
            <person name="Long M."/>
            <person name="Low L."/>
            <person name="Lozovsky E."/>
            <person name="Lu J."/>
            <person name="Luo M."/>
            <person name="Machado C.A."/>
            <person name="Makalowski W."/>
            <person name="Marzo M."/>
            <person name="Matsuda M."/>
            <person name="Matzkin L."/>
            <person name="McAllister B."/>
            <person name="McBride C.S."/>
            <person name="McKernan B."/>
            <person name="McKernan K."/>
            <person name="Mendez-Lago M."/>
            <person name="Minx P."/>
            <person name="Mollenhauer M.U."/>
            <person name="Montooth K."/>
            <person name="Mount S.M."/>
            <person name="Mu X."/>
            <person name="Myers E."/>
            <person name="Negre B."/>
            <person name="Newfeld S."/>
            <person name="Nielsen R."/>
            <person name="Noor M.A."/>
            <person name="O'Grady P."/>
            <person name="Pachter L."/>
            <person name="Papaceit M."/>
            <person name="Parisi M.J."/>
            <person name="Parisi M."/>
            <person name="Parts L."/>
            <person name="Pedersen J.S."/>
            <person name="Pesole G."/>
            <person name="Phillippy A.M."/>
            <person name="Ponting C.P."/>
            <person name="Pop M."/>
            <person name="Porcelli D."/>
            <person name="Powell J.R."/>
            <person name="Prohaska S."/>
            <person name="Pruitt K."/>
            <person name="Puig M."/>
            <person name="Quesneville H."/>
            <person name="Ram K.R."/>
            <person name="Rand D."/>
            <person name="Rasmussen M.D."/>
            <person name="Reed L.K."/>
            <person name="Reenan R."/>
            <person name="Reily A."/>
            <person name="Remington K.A."/>
            <person name="Rieger T.T."/>
            <person name="Ritchie M.G."/>
            <person name="Robin C."/>
            <person name="Rogers Y.H."/>
            <person name="Rohde C."/>
            <person name="Rozas J."/>
            <person name="Rubenfield M.J."/>
            <person name="Ruiz A."/>
            <person name="Russo S."/>
            <person name="Salzberg S.L."/>
            <person name="Sanchez-Gracia A."/>
            <person name="Saranga D.J."/>
            <person name="Sato H."/>
            <person name="Schaeffer S.W."/>
            <person name="Schatz M.C."/>
            <person name="Schlenke T."/>
            <person name="Schwartz R."/>
            <person name="Segarra C."/>
            <person name="Singh R.S."/>
            <person name="Sirot L."/>
            <person name="Sirota M."/>
            <person name="Sisneros N.B."/>
            <person name="Smith C.D."/>
            <person name="Smith T.F."/>
            <person name="Spieth J."/>
            <person name="Stage D.E."/>
            <person name="Stark A."/>
            <person name="Stephan W."/>
            <person name="Strausberg R.L."/>
            <person name="Strempel S."/>
            <person name="Sturgill D."/>
            <person name="Sutton G."/>
            <person name="Sutton G.G."/>
            <person name="Tao W."/>
            <person name="Teichmann S."/>
            <person name="Tobari Y.N."/>
            <person name="Tomimura Y."/>
            <person name="Tsolas J.M."/>
            <person name="Valente V.L."/>
            <person name="Venter E."/>
            <person name="Venter J.C."/>
            <person name="Vicario S."/>
            <person name="Vieira F.G."/>
            <person name="Vilella A.J."/>
            <person name="Villasante A."/>
            <person name="Walenz B."/>
            <person name="Wang J."/>
            <person name="Wasserman M."/>
            <person name="Watts T."/>
            <person name="Wilson D."/>
            <person name="Wilson R.K."/>
            <person name="Wing R.A."/>
            <person name="Wolfner M.F."/>
            <person name="Wong A."/>
            <person name="Wong G.K."/>
            <person name="Wu C.I."/>
            <person name="Wu G."/>
            <person name="Yamamoto D."/>
            <person name="Yang H.P."/>
            <person name="Yang S.P."/>
            <person name="Yorke J.A."/>
            <person name="Yoshida K."/>
            <person name="Zdobnov E."/>
            <person name="Zhang P."/>
            <person name="Zhang Y."/>
            <person name="Zimin A.V."/>
            <person name="Baldwin J."/>
            <person name="Abdouelleil A."/>
            <person name="Abdulkadir J."/>
            <person name="Abebe A."/>
            <person name="Abera B."/>
            <person name="Abreu J."/>
            <person name="Acer S.C."/>
            <person name="Aftuck L."/>
            <person name="Alexander A."/>
            <person name="An P."/>
            <person name="Anderson E."/>
            <person name="Anderson S."/>
            <person name="Arachi H."/>
            <person name="Azer M."/>
            <person name="Bachantsang P."/>
            <person name="Barry A."/>
            <person name="Bayul T."/>
            <person name="Berlin A."/>
            <person name="Bessette D."/>
            <person name="Bloom T."/>
            <person name="Blye J."/>
            <person name="Boguslavskiy L."/>
            <person name="Bonnet C."/>
            <person name="Boukhgalter B."/>
            <person name="Bourzgui I."/>
            <person name="Brown A."/>
            <person name="Cahill P."/>
            <person name="Channer S."/>
            <person name="Cheshatsang Y."/>
            <person name="Chuda L."/>
            <person name="Citroen M."/>
            <person name="Collymore A."/>
            <person name="Cooke P."/>
            <person name="Costello M."/>
            <person name="D'Aco K."/>
            <person name="Daza R."/>
            <person name="De Haan G."/>
            <person name="DeGray S."/>
            <person name="DeMaso C."/>
            <person name="Dhargay N."/>
            <person name="Dooley K."/>
            <person name="Dooley E."/>
            <person name="Doricent M."/>
            <person name="Dorje P."/>
            <person name="Dorjee K."/>
            <person name="Dupes A."/>
            <person name="Elong R."/>
            <person name="Falk J."/>
            <person name="Farina A."/>
            <person name="Faro S."/>
            <person name="Ferguson D."/>
            <person name="Fisher S."/>
            <person name="Foley C.D."/>
            <person name="Franke A."/>
            <person name="Friedrich D."/>
            <person name="Gadbois L."/>
            <person name="Gearin G."/>
            <person name="Gearin C.R."/>
            <person name="Giannoukos G."/>
            <person name="Goode T."/>
            <person name="Graham J."/>
            <person name="Grandbois E."/>
            <person name="Grewal S."/>
            <person name="Gyaltsen K."/>
            <person name="Hafez N."/>
            <person name="Hagos B."/>
            <person name="Hall J."/>
            <person name="Henson C."/>
            <person name="Hollinger A."/>
            <person name="Honan T."/>
            <person name="Huard M.D."/>
            <person name="Hughes L."/>
            <person name="Hurhula B."/>
            <person name="Husby M.E."/>
            <person name="Kamat A."/>
            <person name="Kanga B."/>
            <person name="Kashin S."/>
            <person name="Khazanovich D."/>
            <person name="Kisner P."/>
            <person name="Lance K."/>
            <person name="Lara M."/>
            <person name="Lee W."/>
            <person name="Lennon N."/>
            <person name="Letendre F."/>
            <person name="LeVine R."/>
            <person name="Lipovsky A."/>
            <person name="Liu X."/>
            <person name="Liu J."/>
            <person name="Liu S."/>
            <person name="Lokyitsang T."/>
            <person name="Lokyitsang Y."/>
            <person name="Lubonja R."/>
            <person name="Lui A."/>
            <person name="MacDonald P."/>
            <person name="Magnisalis V."/>
            <person name="Maru K."/>
            <person name="Matthews C."/>
            <person name="McCusker W."/>
            <person name="McDonough S."/>
            <person name="Mehta T."/>
            <person name="Meldrim J."/>
            <person name="Meneus L."/>
            <person name="Mihai O."/>
            <person name="Mihalev A."/>
            <person name="Mihova T."/>
            <person name="Mittelman R."/>
            <person name="Mlenga V."/>
            <person name="Montmayeur A."/>
            <person name="Mulrain L."/>
            <person name="Navidi A."/>
            <person name="Naylor J."/>
            <person name="Negash T."/>
            <person name="Nguyen T."/>
            <person name="Nguyen N."/>
            <person name="Nicol R."/>
            <person name="Norbu C."/>
            <person name="Norbu N."/>
            <person name="Novod N."/>
            <person name="O'Neill B."/>
            <person name="Osman S."/>
            <person name="Markiewicz E."/>
            <person name="Oyono O.L."/>
            <person name="Patti C."/>
            <person name="Phunkhang P."/>
            <person name="Pierre F."/>
            <person name="Priest M."/>
            <person name="Raghuraman S."/>
            <person name="Rege F."/>
            <person name="Reyes R."/>
            <person name="Rise C."/>
            <person name="Rogov P."/>
            <person name="Ross K."/>
            <person name="Ryan E."/>
            <person name="Settipalli S."/>
            <person name="Shea T."/>
            <person name="Sherpa N."/>
            <person name="Shi L."/>
            <person name="Shih D."/>
            <person name="Sparrow T."/>
            <person name="Spaulding J."/>
            <person name="Stalker J."/>
            <person name="Stange-Thomann N."/>
            <person name="Stavropoulos S."/>
            <person name="Stone C."/>
            <person name="Strader C."/>
            <person name="Tesfaye S."/>
            <person name="Thomson T."/>
            <person name="Thoulutsang Y."/>
            <person name="Thoulutsang D."/>
            <person name="Topham K."/>
            <person name="Topping I."/>
            <person name="Tsamla T."/>
            <person name="Vassiliev H."/>
            <person name="Vo A."/>
            <person name="Wangchuk T."/>
            <person name="Wangdi T."/>
            <person name="Weiand M."/>
            <person name="Wilkinson J."/>
            <person name="Wilson A."/>
            <person name="Yadav S."/>
            <person name="Young G."/>
            <person name="Yu Q."/>
            <person name="Zembek L."/>
            <person name="Zhong D."/>
            <person name="Zimmer A."/>
            <person name="Zwirko Z."/>
            <person name="Jaffe D.B."/>
            <person name="Alvarez P."/>
            <person name="Brockman W."/>
            <person name="Butler J."/>
            <person name="Chin C."/>
            <person name="Gnerre S."/>
            <person name="Grabherr M."/>
            <person name="Kleber M."/>
            <person name="Mauceli E."/>
            <person name="MacCallum I."/>
        </authorList>
    </citation>
    <scope>NUCLEOTIDE SEQUENCE [LARGE SCALE GENOMIC DNA]</scope>
    <source>
        <strain evidence="4">Rob3c / Tucson 14021-0248.25</strain>
    </source>
</reference>
<dbReference type="Proteomes" id="UP000001292">
    <property type="component" value="Unassembled WGS sequence"/>
</dbReference>
<protein>
    <submittedName>
        <fullName evidence="3">GM10260</fullName>
    </submittedName>
</protein>
<evidence type="ECO:0000313" key="4">
    <source>
        <dbReference type="Proteomes" id="UP000001292"/>
    </source>
</evidence>
<keyword evidence="4" id="KW-1185">Reference proteome</keyword>
<keyword evidence="2" id="KW-0812">Transmembrane</keyword>
<evidence type="ECO:0000313" key="3">
    <source>
        <dbReference type="EMBL" id="EDW45020.1"/>
    </source>
</evidence>
<gene>
    <name evidence="3" type="primary">Dsec\GM10260</name>
    <name evidence="3" type="ORF">Dsec_GM10260</name>
</gene>
<sequence length="111" mass="12442">MKFLEPQTTMSPESDILHPDDGQYIWLPISVLVGIFVLAALVYAMSRSRCRISWNCLRSRKAPRSGYVNVDEEDSDVPMDRGDELGNQRTTATLLTGRLHIQDGANNAYNA</sequence>
<feature type="transmembrane region" description="Helical" evidence="2">
    <location>
        <begin position="24"/>
        <end position="44"/>
    </location>
</feature>
<proteinExistence type="predicted"/>
<keyword evidence="2" id="KW-1133">Transmembrane helix</keyword>
<dbReference type="EMBL" id="CH480828">
    <property type="protein sequence ID" value="EDW45020.1"/>
    <property type="molecule type" value="Genomic_DNA"/>
</dbReference>
<dbReference type="OrthoDB" id="7997432at2759"/>